<organism evidence="2">
    <name type="scientific">marine sediment metagenome</name>
    <dbReference type="NCBI Taxonomy" id="412755"/>
    <lineage>
        <taxon>unclassified sequences</taxon>
        <taxon>metagenomes</taxon>
        <taxon>ecological metagenomes</taxon>
    </lineage>
</organism>
<dbReference type="CDD" id="cd00093">
    <property type="entry name" value="HTH_XRE"/>
    <property type="match status" value="1"/>
</dbReference>
<comment type="caution">
    <text evidence="2">The sequence shown here is derived from an EMBL/GenBank/DDBJ whole genome shotgun (WGS) entry which is preliminary data.</text>
</comment>
<sequence>MIDTPLRKIRKERNKSLEQVAESVGIHPANLSRIERGIQSASKDLAENLSIYYGQAITEIEILYPERFAA</sequence>
<feature type="domain" description="HTH cro/C1-type" evidence="1">
    <location>
        <begin position="6"/>
        <end position="60"/>
    </location>
</feature>
<gene>
    <name evidence="2" type="ORF">LCGC14_3014760</name>
</gene>
<dbReference type="PROSITE" id="PS50943">
    <property type="entry name" value="HTH_CROC1"/>
    <property type="match status" value="1"/>
</dbReference>
<protein>
    <recommendedName>
        <fullName evidence="1">HTH cro/C1-type domain-containing protein</fullName>
    </recommendedName>
</protein>
<name>A0A0F8WXN7_9ZZZZ</name>
<evidence type="ECO:0000259" key="1">
    <source>
        <dbReference type="PROSITE" id="PS50943"/>
    </source>
</evidence>
<proteinExistence type="predicted"/>
<dbReference type="InterPro" id="IPR001387">
    <property type="entry name" value="Cro/C1-type_HTH"/>
</dbReference>
<dbReference type="AlphaFoldDB" id="A0A0F8WXN7"/>
<evidence type="ECO:0000313" key="2">
    <source>
        <dbReference type="EMBL" id="KKK61393.1"/>
    </source>
</evidence>
<dbReference type="SMART" id="SM00530">
    <property type="entry name" value="HTH_XRE"/>
    <property type="match status" value="1"/>
</dbReference>
<dbReference type="Gene3D" id="1.10.260.40">
    <property type="entry name" value="lambda repressor-like DNA-binding domains"/>
    <property type="match status" value="1"/>
</dbReference>
<dbReference type="EMBL" id="LAZR01062495">
    <property type="protein sequence ID" value="KKK61393.1"/>
    <property type="molecule type" value="Genomic_DNA"/>
</dbReference>
<dbReference type="SUPFAM" id="SSF47413">
    <property type="entry name" value="lambda repressor-like DNA-binding domains"/>
    <property type="match status" value="1"/>
</dbReference>
<dbReference type="GO" id="GO:0003677">
    <property type="term" value="F:DNA binding"/>
    <property type="evidence" value="ECO:0007669"/>
    <property type="project" value="InterPro"/>
</dbReference>
<accession>A0A0F8WXN7</accession>
<reference evidence="2" key="1">
    <citation type="journal article" date="2015" name="Nature">
        <title>Complex archaea that bridge the gap between prokaryotes and eukaryotes.</title>
        <authorList>
            <person name="Spang A."/>
            <person name="Saw J.H."/>
            <person name="Jorgensen S.L."/>
            <person name="Zaremba-Niedzwiedzka K."/>
            <person name="Martijn J."/>
            <person name="Lind A.E."/>
            <person name="van Eijk R."/>
            <person name="Schleper C."/>
            <person name="Guy L."/>
            <person name="Ettema T.J."/>
        </authorList>
    </citation>
    <scope>NUCLEOTIDE SEQUENCE</scope>
</reference>
<dbReference type="InterPro" id="IPR010982">
    <property type="entry name" value="Lambda_DNA-bd_dom_sf"/>
</dbReference>
<dbReference type="Pfam" id="PF01381">
    <property type="entry name" value="HTH_3"/>
    <property type="match status" value="1"/>
</dbReference>